<feature type="transmembrane region" description="Helical" evidence="10">
    <location>
        <begin position="54"/>
        <end position="77"/>
    </location>
</feature>
<comment type="similarity">
    <text evidence="10">Belongs to the ELO family.</text>
</comment>
<keyword evidence="4 10" id="KW-0812">Transmembrane</keyword>
<feature type="transmembrane region" description="Helical" evidence="10">
    <location>
        <begin position="226"/>
        <end position="245"/>
    </location>
</feature>
<dbReference type="InterPro" id="IPR002076">
    <property type="entry name" value="ELO_fam"/>
</dbReference>
<feature type="transmembrane region" description="Helical" evidence="10">
    <location>
        <begin position="155"/>
        <end position="175"/>
    </location>
</feature>
<sequence length="275" mass="31928">YFNTQSIFLTRYIFIYLLILSIYVKYPAILLTIHFPSPQYLMKDREAFGLRMPLAYWNLCLSLFSAYGAFRTVPHLLNNIYQVGFEASMCTPAPESYGLSATGMATTFFVFSKFPELVDTVWIVLRKKPLIFLHWYHHITVLLFCWHAYATRSSAGLYFISMNYSVHAVMYFYYYAMAVKIWPKFLNPIMITMFQLSQMAVGIFVSIMGFYYRYNGTPCAVSDDNMAWGAAMYASYFYLFLEFLVKRYILTPSESVDTKKAAVDAKKAAVSKKEE</sequence>
<evidence type="ECO:0000256" key="5">
    <source>
        <dbReference type="ARBA" id="ARBA00022832"/>
    </source>
</evidence>
<dbReference type="RefSeq" id="XP_014156623.1">
    <property type="nucleotide sequence ID" value="XM_014301148.1"/>
</dbReference>
<dbReference type="eggNOG" id="KOG3072">
    <property type="taxonomic scope" value="Eukaryota"/>
</dbReference>
<evidence type="ECO:0000256" key="6">
    <source>
        <dbReference type="ARBA" id="ARBA00022989"/>
    </source>
</evidence>
<name>A0A0L0G1M6_9EUKA</name>
<keyword evidence="12" id="KW-1185">Reference proteome</keyword>
<evidence type="ECO:0000256" key="9">
    <source>
        <dbReference type="ARBA" id="ARBA00023160"/>
    </source>
</evidence>
<evidence type="ECO:0000256" key="10">
    <source>
        <dbReference type="RuleBase" id="RU361115"/>
    </source>
</evidence>
<dbReference type="Pfam" id="PF01151">
    <property type="entry name" value="ELO"/>
    <property type="match status" value="1"/>
</dbReference>
<proteinExistence type="inferred from homology"/>
<protein>
    <recommendedName>
        <fullName evidence="10">Elongation of fatty acids protein</fullName>
        <ecNumber evidence="10">2.3.1.-</ecNumber>
    </recommendedName>
</protein>
<dbReference type="EMBL" id="KQ241898">
    <property type="protein sequence ID" value="KNC82721.1"/>
    <property type="molecule type" value="Genomic_DNA"/>
</dbReference>
<keyword evidence="9 10" id="KW-0275">Fatty acid biosynthesis</keyword>
<dbReference type="STRING" id="667725.A0A0L0G1M6"/>
<dbReference type="Proteomes" id="UP000054560">
    <property type="component" value="Unassembled WGS sequence"/>
</dbReference>
<dbReference type="GO" id="GO:0042761">
    <property type="term" value="P:very long-chain fatty acid biosynthetic process"/>
    <property type="evidence" value="ECO:0007669"/>
    <property type="project" value="TreeGrafter"/>
</dbReference>
<gene>
    <name evidence="11" type="ORF">SARC_04992</name>
</gene>
<dbReference type="PANTHER" id="PTHR11157">
    <property type="entry name" value="FATTY ACID ACYL TRANSFERASE-RELATED"/>
    <property type="match status" value="1"/>
</dbReference>
<comment type="catalytic activity">
    <reaction evidence="10">
        <text>an acyl-CoA + malonyl-CoA + H(+) = a 3-oxoacyl-CoA + CO2 + CoA</text>
        <dbReference type="Rhea" id="RHEA:50252"/>
        <dbReference type="ChEBI" id="CHEBI:15378"/>
        <dbReference type="ChEBI" id="CHEBI:16526"/>
        <dbReference type="ChEBI" id="CHEBI:57287"/>
        <dbReference type="ChEBI" id="CHEBI:57384"/>
        <dbReference type="ChEBI" id="CHEBI:58342"/>
        <dbReference type="ChEBI" id="CHEBI:90726"/>
    </reaction>
    <physiologicalReaction direction="left-to-right" evidence="10">
        <dbReference type="Rhea" id="RHEA:50253"/>
    </physiologicalReaction>
</comment>
<evidence type="ECO:0000256" key="2">
    <source>
        <dbReference type="ARBA" id="ARBA00022516"/>
    </source>
</evidence>
<keyword evidence="8 10" id="KW-0472">Membrane</keyword>
<dbReference type="EC" id="2.3.1.-" evidence="10"/>
<dbReference type="GO" id="GO:0034626">
    <property type="term" value="P:fatty acid elongation, polyunsaturated fatty acid"/>
    <property type="evidence" value="ECO:0007669"/>
    <property type="project" value="TreeGrafter"/>
</dbReference>
<dbReference type="GO" id="GO:0009922">
    <property type="term" value="F:fatty acid elongase activity"/>
    <property type="evidence" value="ECO:0007669"/>
    <property type="project" value="InterPro"/>
</dbReference>
<dbReference type="OrthoDB" id="434092at2759"/>
<organism evidence="11 12">
    <name type="scientific">Sphaeroforma arctica JP610</name>
    <dbReference type="NCBI Taxonomy" id="667725"/>
    <lineage>
        <taxon>Eukaryota</taxon>
        <taxon>Ichthyosporea</taxon>
        <taxon>Ichthyophonida</taxon>
        <taxon>Sphaeroforma</taxon>
    </lineage>
</organism>
<evidence type="ECO:0000256" key="8">
    <source>
        <dbReference type="ARBA" id="ARBA00023136"/>
    </source>
</evidence>
<dbReference type="PANTHER" id="PTHR11157:SF17">
    <property type="entry name" value="ELONGATION OF VERY LONG CHAIN FATTY ACIDS PROTEIN 6"/>
    <property type="match status" value="1"/>
</dbReference>
<keyword evidence="6 10" id="KW-1133">Transmembrane helix</keyword>
<dbReference type="GO" id="GO:0019367">
    <property type="term" value="P:fatty acid elongation, saturated fatty acid"/>
    <property type="evidence" value="ECO:0007669"/>
    <property type="project" value="TreeGrafter"/>
</dbReference>
<feature type="transmembrane region" description="Helical" evidence="10">
    <location>
        <begin position="12"/>
        <end position="33"/>
    </location>
</feature>
<dbReference type="GO" id="GO:0030148">
    <property type="term" value="P:sphingolipid biosynthetic process"/>
    <property type="evidence" value="ECO:0007669"/>
    <property type="project" value="TreeGrafter"/>
</dbReference>
<keyword evidence="3 10" id="KW-0808">Transferase</keyword>
<evidence type="ECO:0000256" key="7">
    <source>
        <dbReference type="ARBA" id="ARBA00023098"/>
    </source>
</evidence>
<evidence type="ECO:0000256" key="3">
    <source>
        <dbReference type="ARBA" id="ARBA00022679"/>
    </source>
</evidence>
<dbReference type="GO" id="GO:0034625">
    <property type="term" value="P:fatty acid elongation, monounsaturated fatty acid"/>
    <property type="evidence" value="ECO:0007669"/>
    <property type="project" value="TreeGrafter"/>
</dbReference>
<evidence type="ECO:0000313" key="12">
    <source>
        <dbReference type="Proteomes" id="UP000054560"/>
    </source>
</evidence>
<evidence type="ECO:0000313" key="11">
    <source>
        <dbReference type="EMBL" id="KNC82721.1"/>
    </source>
</evidence>
<reference evidence="11 12" key="1">
    <citation type="submission" date="2011-02" db="EMBL/GenBank/DDBJ databases">
        <title>The Genome Sequence of Sphaeroforma arctica JP610.</title>
        <authorList>
            <consortium name="The Broad Institute Genome Sequencing Platform"/>
            <person name="Russ C."/>
            <person name="Cuomo C."/>
            <person name="Young S.K."/>
            <person name="Zeng Q."/>
            <person name="Gargeya S."/>
            <person name="Alvarado L."/>
            <person name="Berlin A."/>
            <person name="Chapman S.B."/>
            <person name="Chen Z."/>
            <person name="Freedman E."/>
            <person name="Gellesch M."/>
            <person name="Goldberg J."/>
            <person name="Griggs A."/>
            <person name="Gujja S."/>
            <person name="Heilman E."/>
            <person name="Heiman D."/>
            <person name="Howarth C."/>
            <person name="Mehta T."/>
            <person name="Neiman D."/>
            <person name="Pearson M."/>
            <person name="Roberts A."/>
            <person name="Saif S."/>
            <person name="Shea T."/>
            <person name="Shenoy N."/>
            <person name="Sisk P."/>
            <person name="Stolte C."/>
            <person name="Sykes S."/>
            <person name="White J."/>
            <person name="Yandava C."/>
            <person name="Burger G."/>
            <person name="Gray M.W."/>
            <person name="Holland P.W.H."/>
            <person name="King N."/>
            <person name="Lang F.B.F."/>
            <person name="Roger A.J."/>
            <person name="Ruiz-Trillo I."/>
            <person name="Haas B."/>
            <person name="Nusbaum C."/>
            <person name="Birren B."/>
        </authorList>
    </citation>
    <scope>NUCLEOTIDE SEQUENCE [LARGE SCALE GENOMIC DNA]</scope>
    <source>
        <strain evidence="11 12">JP610</strain>
    </source>
</reference>
<accession>A0A0L0G1M6</accession>
<keyword evidence="2 10" id="KW-0444">Lipid biosynthesis</keyword>
<evidence type="ECO:0000256" key="4">
    <source>
        <dbReference type="ARBA" id="ARBA00022692"/>
    </source>
</evidence>
<dbReference type="InterPro" id="IPR030457">
    <property type="entry name" value="ELO_CS"/>
</dbReference>
<feature type="non-terminal residue" evidence="11">
    <location>
        <position position="1"/>
    </location>
</feature>
<evidence type="ECO:0000256" key="1">
    <source>
        <dbReference type="ARBA" id="ARBA00004141"/>
    </source>
</evidence>
<keyword evidence="7 10" id="KW-0443">Lipid metabolism</keyword>
<feature type="transmembrane region" description="Helical" evidence="10">
    <location>
        <begin position="130"/>
        <end position="149"/>
    </location>
</feature>
<dbReference type="AlphaFoldDB" id="A0A0L0G1M6"/>
<feature type="transmembrane region" description="Helical" evidence="10">
    <location>
        <begin position="196"/>
        <end position="214"/>
    </location>
</feature>
<dbReference type="GeneID" id="25905496"/>
<dbReference type="PROSITE" id="PS01188">
    <property type="entry name" value="ELO"/>
    <property type="match status" value="1"/>
</dbReference>
<dbReference type="GO" id="GO:0005789">
    <property type="term" value="C:endoplasmic reticulum membrane"/>
    <property type="evidence" value="ECO:0007669"/>
    <property type="project" value="TreeGrafter"/>
</dbReference>
<keyword evidence="5 10" id="KW-0276">Fatty acid metabolism</keyword>
<comment type="subcellular location">
    <subcellularLocation>
        <location evidence="1">Membrane</location>
        <topology evidence="1">Multi-pass membrane protein</topology>
    </subcellularLocation>
</comment>